<dbReference type="AlphaFoldDB" id="A0ABD4DY55"/>
<accession>A0ABD4DY55</accession>
<reference evidence="5 6" key="1">
    <citation type="submission" date="2015-11" db="EMBL/GenBank/DDBJ databases">
        <title>Expanding the genomic diversity of Burkholderia species for the development of highly accurate diagnostics.</title>
        <authorList>
            <person name="Sahl J."/>
            <person name="Keim P."/>
            <person name="Wagner D."/>
        </authorList>
    </citation>
    <scope>NUCLEOTIDE SEQUENCE [LARGE SCALE GENOMIC DNA]</scope>
    <source>
        <strain evidence="5 6">MSMB1585WGS</strain>
    </source>
</reference>
<feature type="domain" description="Carbohydrate kinase PfkB" evidence="4">
    <location>
        <begin position="7"/>
        <end position="297"/>
    </location>
</feature>
<dbReference type="PANTHER" id="PTHR43085">
    <property type="entry name" value="HEXOKINASE FAMILY MEMBER"/>
    <property type="match status" value="1"/>
</dbReference>
<dbReference type="Pfam" id="PF00294">
    <property type="entry name" value="PfkB"/>
    <property type="match status" value="1"/>
</dbReference>
<evidence type="ECO:0000259" key="4">
    <source>
        <dbReference type="Pfam" id="PF00294"/>
    </source>
</evidence>
<dbReference type="Proteomes" id="UP000057910">
    <property type="component" value="Unassembled WGS sequence"/>
</dbReference>
<dbReference type="RefSeq" id="WP_060041065.1">
    <property type="nucleotide sequence ID" value="NZ_LPAD01000089.1"/>
</dbReference>
<comment type="similarity">
    <text evidence="1">Belongs to the carbohydrate kinase PfkB family.</text>
</comment>
<comment type="caution">
    <text evidence="5">The sequence shown here is derived from an EMBL/GenBank/DDBJ whole genome shotgun (WGS) entry which is preliminary data.</text>
</comment>
<keyword evidence="2" id="KW-0808">Transferase</keyword>
<evidence type="ECO:0000313" key="6">
    <source>
        <dbReference type="Proteomes" id="UP000057910"/>
    </source>
</evidence>
<evidence type="ECO:0000256" key="1">
    <source>
        <dbReference type="ARBA" id="ARBA00010688"/>
    </source>
</evidence>
<evidence type="ECO:0000256" key="3">
    <source>
        <dbReference type="ARBA" id="ARBA00022777"/>
    </source>
</evidence>
<name>A0ABD4DY55_9BURK</name>
<dbReference type="Gene3D" id="3.40.1190.20">
    <property type="match status" value="1"/>
</dbReference>
<sequence length="308" mass="32274">MAAPFPEILALGEAMVEFNQSQPGRPEFLQGFGGDTSNFCIAAARQGASAGFVSAVGDDPFGRLLSDLWRSEGVDTTYVRIDHAAPTGVYFVTHGPNGHQFDYLRAGSAASRYATGDLPLDALAAAKAVHLSGISLAISAAACDAAFEAIGHAREHGAKVSFDTNLRLKLWPLPRARAVMREALRQTDICLPSWDDVTAITGADDRDAIVDAMLELGPQVVALKLGKDGAYVATPHERRVVPGFTVEAIDATGAGDCFGGAFVARIVAGDDPFTAARYANAAAALSTTGYGAVAPIPRRDAVERLMQG</sequence>
<dbReference type="InterPro" id="IPR029056">
    <property type="entry name" value="Ribokinase-like"/>
</dbReference>
<protein>
    <submittedName>
        <fullName evidence="5">2-dehydro-3-deoxygluconokinase</fullName>
    </submittedName>
</protein>
<gene>
    <name evidence="5" type="ORF">WJ68_21860</name>
</gene>
<dbReference type="SUPFAM" id="SSF53613">
    <property type="entry name" value="Ribokinase-like"/>
    <property type="match status" value="1"/>
</dbReference>
<keyword evidence="3" id="KW-0418">Kinase</keyword>
<dbReference type="EMBL" id="LPAD01000089">
    <property type="protein sequence ID" value="KVN79350.1"/>
    <property type="molecule type" value="Genomic_DNA"/>
</dbReference>
<evidence type="ECO:0000256" key="2">
    <source>
        <dbReference type="ARBA" id="ARBA00022679"/>
    </source>
</evidence>
<dbReference type="PANTHER" id="PTHR43085:SF15">
    <property type="entry name" value="2-DEHYDRO-3-DEOXYGLUCONOKINASE"/>
    <property type="match status" value="1"/>
</dbReference>
<organism evidence="5 6">
    <name type="scientific">Burkholderia ubonensis</name>
    <dbReference type="NCBI Taxonomy" id="101571"/>
    <lineage>
        <taxon>Bacteria</taxon>
        <taxon>Pseudomonadati</taxon>
        <taxon>Pseudomonadota</taxon>
        <taxon>Betaproteobacteria</taxon>
        <taxon>Burkholderiales</taxon>
        <taxon>Burkholderiaceae</taxon>
        <taxon>Burkholderia</taxon>
        <taxon>Burkholderia cepacia complex</taxon>
    </lineage>
</organism>
<evidence type="ECO:0000313" key="5">
    <source>
        <dbReference type="EMBL" id="KVN79350.1"/>
    </source>
</evidence>
<dbReference type="CDD" id="cd01166">
    <property type="entry name" value="KdgK"/>
    <property type="match status" value="1"/>
</dbReference>
<dbReference type="GO" id="GO:0016301">
    <property type="term" value="F:kinase activity"/>
    <property type="evidence" value="ECO:0007669"/>
    <property type="project" value="UniProtKB-KW"/>
</dbReference>
<dbReference type="InterPro" id="IPR011611">
    <property type="entry name" value="PfkB_dom"/>
</dbReference>
<dbReference type="InterPro" id="IPR050306">
    <property type="entry name" value="PfkB_Carbo_kinase"/>
</dbReference>
<proteinExistence type="inferred from homology"/>